<evidence type="ECO:0000256" key="1">
    <source>
        <dbReference type="SAM" id="MobiDB-lite"/>
    </source>
</evidence>
<evidence type="ECO:0000313" key="3">
    <source>
        <dbReference type="Proteomes" id="UP001286313"/>
    </source>
</evidence>
<protein>
    <submittedName>
        <fullName evidence="2">Uncharacterized protein</fullName>
    </submittedName>
</protein>
<reference evidence="2" key="1">
    <citation type="submission" date="2023-10" db="EMBL/GenBank/DDBJ databases">
        <title>Genome assemblies of two species of porcelain crab, Petrolisthes cinctipes and Petrolisthes manimaculis (Anomura: Porcellanidae).</title>
        <authorList>
            <person name="Angst P."/>
        </authorList>
    </citation>
    <scope>NUCLEOTIDE SEQUENCE</scope>
    <source>
        <strain evidence="2">PB745_01</strain>
        <tissue evidence="2">Gill</tissue>
    </source>
</reference>
<feature type="region of interest" description="Disordered" evidence="1">
    <location>
        <begin position="125"/>
        <end position="154"/>
    </location>
</feature>
<gene>
    <name evidence="2" type="ORF">Pcinc_030485</name>
</gene>
<organism evidence="2 3">
    <name type="scientific">Petrolisthes cinctipes</name>
    <name type="common">Flat porcelain crab</name>
    <dbReference type="NCBI Taxonomy" id="88211"/>
    <lineage>
        <taxon>Eukaryota</taxon>
        <taxon>Metazoa</taxon>
        <taxon>Ecdysozoa</taxon>
        <taxon>Arthropoda</taxon>
        <taxon>Crustacea</taxon>
        <taxon>Multicrustacea</taxon>
        <taxon>Malacostraca</taxon>
        <taxon>Eumalacostraca</taxon>
        <taxon>Eucarida</taxon>
        <taxon>Decapoda</taxon>
        <taxon>Pleocyemata</taxon>
        <taxon>Anomura</taxon>
        <taxon>Galatheoidea</taxon>
        <taxon>Porcellanidae</taxon>
        <taxon>Petrolisthes</taxon>
    </lineage>
</organism>
<accession>A0AAE1EYL5</accession>
<keyword evidence="3" id="KW-1185">Reference proteome</keyword>
<name>A0AAE1EYL5_PETCI</name>
<sequence length="210" mass="23083">MASYDHRPLGKGNAILISLTFKAEWEIISWRTLRCPRRAVWENGKNDLVVRCELFSQRTKPSKSILPHACPSHLLPPPHLLSSLHLTSHSLLPHLTSLSPPPSLTSLFLTLHTLTPPDLTLTPLSLLSHHPSPPPPSHLLPPSTHLHSSSSHPPHTLSFLLPPPPLILPPLHLLLSSLLLSHLNLSPSTFSTHLTLLLPPPNSPSLLHSK</sequence>
<dbReference type="EMBL" id="JAWQEG010003939">
    <property type="protein sequence ID" value="KAK3863780.1"/>
    <property type="molecule type" value="Genomic_DNA"/>
</dbReference>
<evidence type="ECO:0000313" key="2">
    <source>
        <dbReference type="EMBL" id="KAK3863780.1"/>
    </source>
</evidence>
<dbReference type="Proteomes" id="UP001286313">
    <property type="component" value="Unassembled WGS sequence"/>
</dbReference>
<dbReference type="AlphaFoldDB" id="A0AAE1EYL5"/>
<feature type="compositionally biased region" description="Low complexity" evidence="1">
    <location>
        <begin position="140"/>
        <end position="154"/>
    </location>
</feature>
<comment type="caution">
    <text evidence="2">The sequence shown here is derived from an EMBL/GenBank/DDBJ whole genome shotgun (WGS) entry which is preliminary data.</text>
</comment>
<proteinExistence type="predicted"/>